<name>T0R597_SAPDV</name>
<organism evidence="1 2">
    <name type="scientific">Saprolegnia diclina (strain VS20)</name>
    <dbReference type="NCBI Taxonomy" id="1156394"/>
    <lineage>
        <taxon>Eukaryota</taxon>
        <taxon>Sar</taxon>
        <taxon>Stramenopiles</taxon>
        <taxon>Oomycota</taxon>
        <taxon>Saprolegniomycetes</taxon>
        <taxon>Saprolegniales</taxon>
        <taxon>Saprolegniaceae</taxon>
        <taxon>Saprolegnia</taxon>
    </lineage>
</organism>
<keyword evidence="2" id="KW-1185">Reference proteome</keyword>
<evidence type="ECO:0000313" key="1">
    <source>
        <dbReference type="EMBL" id="EQC24697.1"/>
    </source>
</evidence>
<evidence type="ECO:0000313" key="2">
    <source>
        <dbReference type="Proteomes" id="UP000030762"/>
    </source>
</evidence>
<dbReference type="InParanoid" id="T0R597"/>
<protein>
    <submittedName>
        <fullName evidence="1">Uncharacterized protein</fullName>
    </submittedName>
</protein>
<dbReference type="AlphaFoldDB" id="T0R597"/>
<sequence length="171" mass="19283">MASLKFSVSILMWAEAWGGALYGWVFESFVHKLASEGQLKLRVLDYSSFMWFKVSATLTIDDSFKVVKGPTSKKGFATFPAIDAIVVTTKTIYFLQITISETHPTNWDHMDEILERVQDNGNIKHLTRAFVYVTPPTIAKYTNPRQHKELVMCSGAVLHIPATKGLRSLEN</sequence>
<accession>T0R597</accession>
<reference evidence="1 2" key="1">
    <citation type="submission" date="2012-04" db="EMBL/GenBank/DDBJ databases">
        <title>The Genome Sequence of Saprolegnia declina VS20.</title>
        <authorList>
            <consortium name="The Broad Institute Genome Sequencing Platform"/>
            <person name="Russ C."/>
            <person name="Nusbaum C."/>
            <person name="Tyler B."/>
            <person name="van West P."/>
            <person name="Dieguez-Uribeondo J."/>
            <person name="de Bruijn I."/>
            <person name="Tripathy S."/>
            <person name="Jiang R."/>
            <person name="Young S.K."/>
            <person name="Zeng Q."/>
            <person name="Gargeya S."/>
            <person name="Fitzgerald M."/>
            <person name="Haas B."/>
            <person name="Abouelleil A."/>
            <person name="Alvarado L."/>
            <person name="Arachchi H.M."/>
            <person name="Berlin A."/>
            <person name="Chapman S.B."/>
            <person name="Goldberg J."/>
            <person name="Griggs A."/>
            <person name="Gujja S."/>
            <person name="Hansen M."/>
            <person name="Howarth C."/>
            <person name="Imamovic A."/>
            <person name="Larimer J."/>
            <person name="McCowen C."/>
            <person name="Montmayeur A."/>
            <person name="Murphy C."/>
            <person name="Neiman D."/>
            <person name="Pearson M."/>
            <person name="Priest M."/>
            <person name="Roberts A."/>
            <person name="Saif S."/>
            <person name="Shea T."/>
            <person name="Sisk P."/>
            <person name="Sykes S."/>
            <person name="Wortman J."/>
            <person name="Nusbaum C."/>
            <person name="Birren B."/>
        </authorList>
    </citation>
    <scope>NUCLEOTIDE SEQUENCE [LARGE SCALE GENOMIC DNA]</scope>
    <source>
        <strain evidence="1 2">VS20</strain>
    </source>
</reference>
<proteinExistence type="predicted"/>
<dbReference type="GeneID" id="19958138"/>
<dbReference type="Proteomes" id="UP000030762">
    <property type="component" value="Unassembled WGS sequence"/>
</dbReference>
<dbReference type="eggNOG" id="ENOG502SWK3">
    <property type="taxonomic scope" value="Eukaryota"/>
</dbReference>
<dbReference type="RefSeq" id="XP_008621875.1">
    <property type="nucleotide sequence ID" value="XM_008623653.1"/>
</dbReference>
<gene>
    <name evidence="1" type="ORF">SDRG_17411</name>
</gene>
<dbReference type="EMBL" id="JH767474">
    <property type="protein sequence ID" value="EQC24697.1"/>
    <property type="molecule type" value="Genomic_DNA"/>
</dbReference>
<dbReference type="VEuPathDB" id="FungiDB:SDRG_17411"/>